<comment type="similarity">
    <text evidence="1 2">Belongs to the cytochrome P450 family.</text>
</comment>
<dbReference type="InterPro" id="IPR002397">
    <property type="entry name" value="Cyt_P450_B"/>
</dbReference>
<dbReference type="InterPro" id="IPR036396">
    <property type="entry name" value="Cyt_P450_sf"/>
</dbReference>
<dbReference type="PANTHER" id="PTHR46696:SF3">
    <property type="entry name" value="PULCHERRIMINIC ACID SYNTHASE"/>
    <property type="match status" value="1"/>
</dbReference>
<dbReference type="PROSITE" id="PS00086">
    <property type="entry name" value="CYTOCHROME_P450"/>
    <property type="match status" value="1"/>
</dbReference>
<keyword evidence="2" id="KW-0503">Monooxygenase</keyword>
<keyword evidence="2" id="KW-0479">Metal-binding</keyword>
<dbReference type="Gene3D" id="1.10.630.10">
    <property type="entry name" value="Cytochrome P450"/>
    <property type="match status" value="1"/>
</dbReference>
<gene>
    <name evidence="3" type="ORF">NTA49_08315</name>
</gene>
<accession>A0ABT1Z088</accession>
<protein>
    <submittedName>
        <fullName evidence="3">Cytochrome P450</fullName>
    </submittedName>
</protein>
<dbReference type="Proteomes" id="UP001165396">
    <property type="component" value="Unassembled WGS sequence"/>
</dbReference>
<dbReference type="InterPro" id="IPR017972">
    <property type="entry name" value="Cyt_P450_CS"/>
</dbReference>
<dbReference type="Pfam" id="PF00067">
    <property type="entry name" value="p450"/>
    <property type="match status" value="2"/>
</dbReference>
<evidence type="ECO:0000256" key="2">
    <source>
        <dbReference type="RuleBase" id="RU000461"/>
    </source>
</evidence>
<comment type="caution">
    <text evidence="3">The sequence shown here is derived from an EMBL/GenBank/DDBJ whole genome shotgun (WGS) entry which is preliminary data.</text>
</comment>
<evidence type="ECO:0000313" key="3">
    <source>
        <dbReference type="EMBL" id="MCR8826539.1"/>
    </source>
</evidence>
<dbReference type="InterPro" id="IPR001128">
    <property type="entry name" value="Cyt_P450"/>
</dbReference>
<dbReference type="EMBL" id="JANKJG010000005">
    <property type="protein sequence ID" value="MCR8826539.1"/>
    <property type="molecule type" value="Genomic_DNA"/>
</dbReference>
<proteinExistence type="inferred from homology"/>
<keyword evidence="2" id="KW-0408">Iron</keyword>
<dbReference type="PRINTS" id="PR00359">
    <property type="entry name" value="BP450"/>
</dbReference>
<keyword evidence="4" id="KW-1185">Reference proteome</keyword>
<reference evidence="3" key="1">
    <citation type="submission" date="2022-07" db="EMBL/GenBank/DDBJ databases">
        <title>Pseudosulfitobacter sp. strain AP-MA-4, whole genome sequence.</title>
        <authorList>
            <person name="Jiang Y."/>
        </authorList>
    </citation>
    <scope>NUCLEOTIDE SEQUENCE</scope>
    <source>
        <strain evidence="3">AP-MA-4</strain>
    </source>
</reference>
<sequence>MFDLASSEFNSVRYEIYGKLLTDEPVFWYEPMQSWLVCRFDHIQQVIKSNESTTDFLIEDKIANSGDALGDGTRAVLDIVRTWMIYNDGATHTRLRKFMNQAFAKHHIDRVLPNIKQIIDTRFAQAIQGQTGPVELDIIETFAHPVPAQILQDMLGLDEISLEDFLRWSDSIALFMQDFVVSPVPNNDIAVQTALDLQAMVDAFRASIQLRKHKPRNDLLSALVTALETSEHRLTEDELCYQLIHLIFGGHKIPQFVISNTLNLLFQNPDVADKLRDGTVDIRSVINEAMRVEGPIQFITRHATTDFELGGKKIAKGESIFLMLGAANRDPLCFDQPDRFAPDLKRRNSLAFGSGAHVCIGATLVIAELQEIFDALLNSEFDLTPLYDVNAPAWTENATFHGITRMPIALQRKTASVAAE</sequence>
<keyword evidence="2" id="KW-0560">Oxidoreductase</keyword>
<dbReference type="PANTHER" id="PTHR46696">
    <property type="entry name" value="P450, PUTATIVE (EUROFUNG)-RELATED"/>
    <property type="match status" value="1"/>
</dbReference>
<name>A0ABT1Z088_9RHOB</name>
<evidence type="ECO:0000313" key="4">
    <source>
        <dbReference type="Proteomes" id="UP001165396"/>
    </source>
</evidence>
<dbReference type="SUPFAM" id="SSF48264">
    <property type="entry name" value="Cytochrome P450"/>
    <property type="match status" value="1"/>
</dbReference>
<organism evidence="3 4">
    <name type="scientific">Pseudosulfitobacter koreensis</name>
    <dbReference type="NCBI Taxonomy" id="2968472"/>
    <lineage>
        <taxon>Bacteria</taxon>
        <taxon>Pseudomonadati</taxon>
        <taxon>Pseudomonadota</taxon>
        <taxon>Alphaproteobacteria</taxon>
        <taxon>Rhodobacterales</taxon>
        <taxon>Roseobacteraceae</taxon>
        <taxon>Pseudosulfitobacter</taxon>
    </lineage>
</organism>
<evidence type="ECO:0000256" key="1">
    <source>
        <dbReference type="ARBA" id="ARBA00010617"/>
    </source>
</evidence>
<dbReference type="RefSeq" id="WP_258294246.1">
    <property type="nucleotide sequence ID" value="NZ_JANKJG010000005.1"/>
</dbReference>
<keyword evidence="2" id="KW-0349">Heme</keyword>